<accession>A0A0F9MGY6</accession>
<dbReference type="AlphaFoldDB" id="A0A0F9MGY6"/>
<dbReference type="Pfam" id="PF13511">
    <property type="entry name" value="DUF4124"/>
    <property type="match status" value="1"/>
</dbReference>
<sequence length="148" mass="17023">MSTRMLLILVLLTPTITQAGVYRWVDEQGNTHFGDQPPEKVAHQEISVTVAPAHSDTSVDERRQNIESFLEQRQQQREKEQAANMKAAKQAAKHEAQCRKLRARLKHMESISTFYNLNDQGERVFVSESENDQIRQRFQGKVQKTCNG</sequence>
<feature type="domain" description="DUF4124" evidence="2">
    <location>
        <begin position="9"/>
        <end position="53"/>
    </location>
</feature>
<keyword evidence="1" id="KW-0175">Coiled coil</keyword>
<name>A0A0F9MGY6_9ZZZZ</name>
<gene>
    <name evidence="3" type="ORF">LCGC14_1156700</name>
</gene>
<dbReference type="EMBL" id="LAZR01005605">
    <property type="protein sequence ID" value="KKM98561.1"/>
    <property type="molecule type" value="Genomic_DNA"/>
</dbReference>
<evidence type="ECO:0000259" key="2">
    <source>
        <dbReference type="Pfam" id="PF13511"/>
    </source>
</evidence>
<organism evidence="3">
    <name type="scientific">marine sediment metagenome</name>
    <dbReference type="NCBI Taxonomy" id="412755"/>
    <lineage>
        <taxon>unclassified sequences</taxon>
        <taxon>metagenomes</taxon>
        <taxon>ecological metagenomes</taxon>
    </lineage>
</organism>
<dbReference type="InterPro" id="IPR025392">
    <property type="entry name" value="DUF4124"/>
</dbReference>
<evidence type="ECO:0000313" key="3">
    <source>
        <dbReference type="EMBL" id="KKM98561.1"/>
    </source>
</evidence>
<comment type="caution">
    <text evidence="3">The sequence shown here is derived from an EMBL/GenBank/DDBJ whole genome shotgun (WGS) entry which is preliminary data.</text>
</comment>
<proteinExistence type="predicted"/>
<evidence type="ECO:0000256" key="1">
    <source>
        <dbReference type="SAM" id="Coils"/>
    </source>
</evidence>
<feature type="coiled-coil region" evidence="1">
    <location>
        <begin position="59"/>
        <end position="111"/>
    </location>
</feature>
<reference evidence="3" key="1">
    <citation type="journal article" date="2015" name="Nature">
        <title>Complex archaea that bridge the gap between prokaryotes and eukaryotes.</title>
        <authorList>
            <person name="Spang A."/>
            <person name="Saw J.H."/>
            <person name="Jorgensen S.L."/>
            <person name="Zaremba-Niedzwiedzka K."/>
            <person name="Martijn J."/>
            <person name="Lind A.E."/>
            <person name="van Eijk R."/>
            <person name="Schleper C."/>
            <person name="Guy L."/>
            <person name="Ettema T.J."/>
        </authorList>
    </citation>
    <scope>NUCLEOTIDE SEQUENCE</scope>
</reference>
<protein>
    <recommendedName>
        <fullName evidence="2">DUF4124 domain-containing protein</fullName>
    </recommendedName>
</protein>